<gene>
    <name evidence="3" type="ORF">HETSPECPRED_001677</name>
</gene>
<accession>A0A8H3IFE5</accession>
<evidence type="ECO:0000256" key="1">
    <source>
        <dbReference type="ARBA" id="ARBA00008372"/>
    </source>
</evidence>
<evidence type="ECO:0000256" key="2">
    <source>
        <dbReference type="SAM" id="MobiDB-lite"/>
    </source>
</evidence>
<dbReference type="AlphaFoldDB" id="A0A8H3IFE5"/>
<organism evidence="3 4">
    <name type="scientific">Heterodermia speciosa</name>
    <dbReference type="NCBI Taxonomy" id="116794"/>
    <lineage>
        <taxon>Eukaryota</taxon>
        <taxon>Fungi</taxon>
        <taxon>Dikarya</taxon>
        <taxon>Ascomycota</taxon>
        <taxon>Pezizomycotina</taxon>
        <taxon>Lecanoromycetes</taxon>
        <taxon>OSLEUM clade</taxon>
        <taxon>Lecanoromycetidae</taxon>
        <taxon>Caliciales</taxon>
        <taxon>Physciaceae</taxon>
        <taxon>Heterodermia</taxon>
    </lineage>
</organism>
<name>A0A8H3IFE5_9LECA</name>
<dbReference type="InterPro" id="IPR036397">
    <property type="entry name" value="RNaseH_sf"/>
</dbReference>
<dbReference type="GO" id="GO:0003723">
    <property type="term" value="F:RNA binding"/>
    <property type="evidence" value="ECO:0007669"/>
    <property type="project" value="TreeGrafter"/>
</dbReference>
<proteinExistence type="inferred from homology"/>
<keyword evidence="4" id="KW-1185">Reference proteome</keyword>
<comment type="caution">
    <text evidence="3">The sequence shown here is derived from an EMBL/GenBank/DDBJ whole genome shotgun (WGS) entry which is preliminary data.</text>
</comment>
<dbReference type="GO" id="GO:0005634">
    <property type="term" value="C:nucleus"/>
    <property type="evidence" value="ECO:0007669"/>
    <property type="project" value="TreeGrafter"/>
</dbReference>
<sequence length="607" mass="68293">MDVSRHRFQACLPFILEDIANAHFVSIDLELSGIPGPQTKRSQTDGVSSSGKPTLQERYIDTKQAVERYQVLQLGLTCVIEDMDCGHYMLKPYNFFLDPVPNEKLHVERIFAYNSGAVGFLLGHKFRMEAPFLEGVSYFSREEEALSRQRREEKSVYTDIDIDPDDLESIRFAKAVTKEIEDWKARRGPKDTFLNITTAESHESQTSDHGLNKYQKALVHQIVRKHPELIANSRQSFIQITDHDEERERNLQSRRRVYFERDLGRQIGLRWPIEAMVGGDLAGLDPNEFLASVDGRQEVATQLVIKLKARLRGKRTVLVGHNVLMDLMYFYKCFFGTLPDRVEDFQRVIHELFPIVIDTKYLATHNRDNPAMANSSLEQLDVELAKLPFDKVPVIVLHENHGNYFSNTAAHEAGYDSFQTAKVLIRLSTKLERAGTYVEAPIDQPPSVHGPAPVSNSLTGSSAVISSDEDYFTPEEEGVLVPGNHQPTQDRDSDSSYGGGVSLLLDPLTLQENVSPGTTTLANGSTPRKTRDPKSEKAANKFAHKGMFDSLLDLPVDMDGASESIAAQHPEPQYVMMPPFDSHFWEVYGNKLRVNGTVEGVCNLLGE</sequence>
<dbReference type="Pfam" id="PF04857">
    <property type="entry name" value="CAF1"/>
    <property type="match status" value="1"/>
</dbReference>
<feature type="region of interest" description="Disordered" evidence="2">
    <location>
        <begin position="441"/>
        <end position="460"/>
    </location>
</feature>
<dbReference type="SUPFAM" id="SSF53098">
    <property type="entry name" value="Ribonuclease H-like"/>
    <property type="match status" value="1"/>
</dbReference>
<dbReference type="InterPro" id="IPR012337">
    <property type="entry name" value="RNaseH-like_sf"/>
</dbReference>
<evidence type="ECO:0000313" key="4">
    <source>
        <dbReference type="Proteomes" id="UP000664521"/>
    </source>
</evidence>
<evidence type="ECO:0000313" key="3">
    <source>
        <dbReference type="EMBL" id="CAF9913850.1"/>
    </source>
</evidence>
<reference evidence="3" key="1">
    <citation type="submission" date="2021-03" db="EMBL/GenBank/DDBJ databases">
        <authorList>
            <person name="Tagirdzhanova G."/>
        </authorList>
    </citation>
    <scope>NUCLEOTIDE SEQUENCE</scope>
</reference>
<protein>
    <recommendedName>
        <fullName evidence="5">CAF1-domain-containing protein</fullName>
    </recommendedName>
</protein>
<comment type="similarity">
    <text evidence="1">Belongs to the CAF1 family.</text>
</comment>
<dbReference type="EMBL" id="CAJPDS010000013">
    <property type="protein sequence ID" value="CAF9913850.1"/>
    <property type="molecule type" value="Genomic_DNA"/>
</dbReference>
<dbReference type="GO" id="GO:1990432">
    <property type="term" value="P:siRNA 3'-end processing"/>
    <property type="evidence" value="ECO:0007669"/>
    <property type="project" value="TreeGrafter"/>
</dbReference>
<feature type="region of interest" description="Disordered" evidence="2">
    <location>
        <begin position="477"/>
        <end position="535"/>
    </location>
</feature>
<dbReference type="InterPro" id="IPR006941">
    <property type="entry name" value="RNase_CAF1"/>
</dbReference>
<dbReference type="InterPro" id="IPR051181">
    <property type="entry name" value="CAF1_poly(A)_ribonucleases"/>
</dbReference>
<dbReference type="Proteomes" id="UP000664521">
    <property type="component" value="Unassembled WGS sequence"/>
</dbReference>
<dbReference type="OrthoDB" id="1432093at2759"/>
<evidence type="ECO:0008006" key="5">
    <source>
        <dbReference type="Google" id="ProtNLM"/>
    </source>
</evidence>
<dbReference type="Gene3D" id="3.30.420.10">
    <property type="entry name" value="Ribonuclease H-like superfamily/Ribonuclease H"/>
    <property type="match status" value="2"/>
</dbReference>
<dbReference type="GO" id="GO:0000289">
    <property type="term" value="P:nuclear-transcribed mRNA poly(A) tail shortening"/>
    <property type="evidence" value="ECO:0007669"/>
    <property type="project" value="TreeGrafter"/>
</dbReference>
<dbReference type="PANTHER" id="PTHR15092">
    <property type="entry name" value="POLY A -SPECIFIC RIBONUCLEASE/TARGET OF EGR1, MEMBER 1"/>
    <property type="match status" value="1"/>
</dbReference>
<feature type="compositionally biased region" description="Polar residues" evidence="2">
    <location>
        <begin position="510"/>
        <end position="527"/>
    </location>
</feature>
<dbReference type="GO" id="GO:0000175">
    <property type="term" value="F:3'-5'-RNA exonuclease activity"/>
    <property type="evidence" value="ECO:0007669"/>
    <property type="project" value="TreeGrafter"/>
</dbReference>
<dbReference type="GO" id="GO:1990431">
    <property type="term" value="P:priRNA 3'-end processing"/>
    <property type="evidence" value="ECO:0007669"/>
    <property type="project" value="TreeGrafter"/>
</dbReference>
<dbReference type="PANTHER" id="PTHR15092:SF22">
    <property type="entry name" value="POLY(A)-SPECIFIC RIBONUCLEASE PNLDC1"/>
    <property type="match status" value="1"/>
</dbReference>